<sequence length="287" mass="29530">MKLFTRSLSALTASAAVLALASAHAIPVQVTITNNQSEGGFAFTPVYFGFTDGSFDIFDEGEAASSGTELVAEVGVFSDPTDSVGPDTVMEERLAADPDSRGGVAAAPEGFAGAPVVEPGETATFIVDLDPTDHRYAQFISMLLPSNDTFFGNDDPLALFDDLGNFTNPADIEIRAADLYDAGTELNDFTDGPAFVAGQMGGAGTATNGVITGGVSLASLNLTGDIGLASGDVVQLALAEAFFRDNVLLATVSFAAVDGEIPIPAAAFLFAPIVGGFAYSRRHKARA</sequence>
<comment type="caution">
    <text evidence="3">The sequence shown here is derived from an EMBL/GenBank/DDBJ whole genome shotgun (WGS) entry which is preliminary data.</text>
</comment>
<feature type="transmembrane region" description="Helical" evidence="1">
    <location>
        <begin position="261"/>
        <end position="279"/>
    </location>
</feature>
<keyword evidence="1" id="KW-0472">Membrane</keyword>
<dbReference type="RefSeq" id="WP_173196002.1">
    <property type="nucleotide sequence ID" value="NZ_JABFCX010000002.1"/>
</dbReference>
<evidence type="ECO:0000313" key="3">
    <source>
        <dbReference type="EMBL" id="NNU14939.1"/>
    </source>
</evidence>
<dbReference type="Proteomes" id="UP000536835">
    <property type="component" value="Unassembled WGS sequence"/>
</dbReference>
<evidence type="ECO:0000256" key="1">
    <source>
        <dbReference type="SAM" id="Phobius"/>
    </source>
</evidence>
<accession>A0A7Y3RIX4</accession>
<evidence type="ECO:0000313" key="4">
    <source>
        <dbReference type="Proteomes" id="UP000536835"/>
    </source>
</evidence>
<gene>
    <name evidence="3" type="ORF">HK107_01205</name>
</gene>
<keyword evidence="2" id="KW-0732">Signal</keyword>
<dbReference type="EMBL" id="JABFCX010000002">
    <property type="protein sequence ID" value="NNU14939.1"/>
    <property type="molecule type" value="Genomic_DNA"/>
</dbReference>
<keyword evidence="1" id="KW-0812">Transmembrane</keyword>
<dbReference type="InterPro" id="IPR009465">
    <property type="entry name" value="Spondin_N"/>
</dbReference>
<protein>
    <recommendedName>
        <fullName evidence="5">Spondin domain-containing protein</fullName>
    </recommendedName>
</protein>
<organism evidence="3 4">
    <name type="scientific">Parvularcula mediterranea</name>
    <dbReference type="NCBI Taxonomy" id="2732508"/>
    <lineage>
        <taxon>Bacteria</taxon>
        <taxon>Pseudomonadati</taxon>
        <taxon>Pseudomonadota</taxon>
        <taxon>Alphaproteobacteria</taxon>
        <taxon>Parvularculales</taxon>
        <taxon>Parvularculaceae</taxon>
        <taxon>Parvularcula</taxon>
    </lineage>
</organism>
<dbReference type="NCBIfam" id="NF038123">
    <property type="entry name" value="NF038123_dom"/>
    <property type="match status" value="1"/>
</dbReference>
<evidence type="ECO:0008006" key="5">
    <source>
        <dbReference type="Google" id="ProtNLM"/>
    </source>
</evidence>
<feature type="chain" id="PRO_5031570186" description="Spondin domain-containing protein" evidence="2">
    <location>
        <begin position="26"/>
        <end position="287"/>
    </location>
</feature>
<reference evidence="3 4" key="1">
    <citation type="submission" date="2020-05" db="EMBL/GenBank/DDBJ databases">
        <title>Parvularcula mediterraneae sp. nov., isolated from polypropylene straw from shallow seawater of the seashore of Laganas in Zakynthos island, Greece.</title>
        <authorList>
            <person name="Szabo I."/>
            <person name="Al-Omari J."/>
            <person name="Rado J."/>
            <person name="Szerdahelyi G.S."/>
        </authorList>
    </citation>
    <scope>NUCLEOTIDE SEQUENCE [LARGE SCALE GENOMIC DNA]</scope>
    <source>
        <strain evidence="3 4">ZS-1/3</strain>
    </source>
</reference>
<dbReference type="Gene3D" id="2.60.40.2130">
    <property type="entry name" value="F-spondin domain"/>
    <property type="match status" value="1"/>
</dbReference>
<proteinExistence type="predicted"/>
<keyword evidence="4" id="KW-1185">Reference proteome</keyword>
<dbReference type="InterPro" id="IPR038678">
    <property type="entry name" value="Spondin_N_sf"/>
</dbReference>
<evidence type="ECO:0000256" key="2">
    <source>
        <dbReference type="SAM" id="SignalP"/>
    </source>
</evidence>
<dbReference type="AlphaFoldDB" id="A0A7Y3RIX4"/>
<keyword evidence="1" id="KW-1133">Transmembrane helix</keyword>
<name>A0A7Y3RIX4_9PROT</name>
<feature type="signal peptide" evidence="2">
    <location>
        <begin position="1"/>
        <end position="25"/>
    </location>
</feature>